<dbReference type="Pfam" id="PF01926">
    <property type="entry name" value="MMR_HSR1"/>
    <property type="match status" value="1"/>
</dbReference>
<dbReference type="RefSeq" id="WP_223288979.1">
    <property type="nucleotide sequence ID" value="NZ_CP140255.1"/>
</dbReference>
<gene>
    <name evidence="2" type="ORF">SR894_16720</name>
</gene>
<dbReference type="InterPro" id="IPR006073">
    <property type="entry name" value="GTP-bd"/>
</dbReference>
<accession>A0ABZ0YJE6</accession>
<feature type="domain" description="G" evidence="1">
    <location>
        <begin position="46"/>
        <end position="150"/>
    </location>
</feature>
<evidence type="ECO:0000313" key="2">
    <source>
        <dbReference type="EMBL" id="WQH11784.1"/>
    </source>
</evidence>
<keyword evidence="3" id="KW-1185">Reference proteome</keyword>
<dbReference type="SUPFAM" id="SSF52540">
    <property type="entry name" value="P-loop containing nucleoside triphosphate hydrolases"/>
    <property type="match status" value="1"/>
</dbReference>
<protein>
    <submittedName>
        <fullName evidence="2">GTPase</fullName>
    </submittedName>
</protein>
<reference evidence="2 3" key="1">
    <citation type="submission" date="2023-11" db="EMBL/GenBank/DDBJ databases">
        <title>MicrobeMod: A computational toolkit for identifying prokaryotic methylation and restriction-modification with nanopore sequencing.</title>
        <authorList>
            <person name="Crits-Christoph A."/>
            <person name="Kang S.C."/>
            <person name="Lee H."/>
            <person name="Ostrov N."/>
        </authorList>
    </citation>
    <scope>NUCLEOTIDE SEQUENCE [LARGE SCALE GENOMIC DNA]</scope>
    <source>
        <strain evidence="2 3">ATCC BAA-805</strain>
    </source>
</reference>
<sequence>MNISAIDKIEQNLNGLFETAERYLGAVRTMALKAEYKAKKEESLLQVMLFGSYNAGKSSLINALVMEEVAAIGDIPKTATADRYHWNGCYLLDTPGVNAPIEHEALTDAQIDRSELILFVIRQGDQDVKDVYERMFSMLARDKQIFIVYNHELAPEALPEALARLTDIMAQYAASHQIDLQRVGEIPVLPVNIKTAMKARLKGSELLAEHSGIVHFETVFLSWLRRFDNDYHYLDRLRKHIHQCLVTPSLKAIADEANGDETAELKNLQYQRDEVIRQYALLDSQVANHVRAEIVRSKPEIASIMNRSTTQVELESEILQLADKVVSSTSGFLQQRCESVTNEMNATVDISIETRSGEGRSHIRESIEQALVTGAKNIDSNTLKEGFLLLRKLKIPGIKGRWEKTLGQWANKANWTVTVLVSAYEIYSASAEQDKKNEEQQRQTLTLHQLIESIASDIGSAILDESRKLISSSKEQSLTDLDASIKKITESSEQHIRDREYVKSLASGLDAVQV</sequence>
<name>A0ABZ0YJE6_9GAMM</name>
<evidence type="ECO:0000313" key="3">
    <source>
        <dbReference type="Proteomes" id="UP001324794"/>
    </source>
</evidence>
<evidence type="ECO:0000259" key="1">
    <source>
        <dbReference type="Pfam" id="PF01926"/>
    </source>
</evidence>
<dbReference type="InterPro" id="IPR027417">
    <property type="entry name" value="P-loop_NTPase"/>
</dbReference>
<dbReference type="EMBL" id="CP140255">
    <property type="protein sequence ID" value="WQH11784.1"/>
    <property type="molecule type" value="Genomic_DNA"/>
</dbReference>
<dbReference type="Gene3D" id="3.40.50.300">
    <property type="entry name" value="P-loop containing nucleotide triphosphate hydrolases"/>
    <property type="match status" value="1"/>
</dbReference>
<dbReference type="PANTHER" id="PTHR42714">
    <property type="entry name" value="TRNA MODIFICATION GTPASE GTPBP3"/>
    <property type="match status" value="1"/>
</dbReference>
<dbReference type="Proteomes" id="UP001324794">
    <property type="component" value="Chromosome"/>
</dbReference>
<organism evidence="2 3">
    <name type="scientific">Vreelandella neptunia</name>
    <dbReference type="NCBI Taxonomy" id="115551"/>
    <lineage>
        <taxon>Bacteria</taxon>
        <taxon>Pseudomonadati</taxon>
        <taxon>Pseudomonadota</taxon>
        <taxon>Gammaproteobacteria</taxon>
        <taxon>Oceanospirillales</taxon>
        <taxon>Halomonadaceae</taxon>
        <taxon>Vreelandella</taxon>
    </lineage>
</organism>
<proteinExistence type="predicted"/>
<dbReference type="PANTHER" id="PTHR42714:SF6">
    <property type="entry name" value="TRANSLATION INITIATION FACTOR IF-2"/>
    <property type="match status" value="1"/>
</dbReference>